<dbReference type="WBParaSite" id="Minc3s00877g18387">
    <property type="protein sequence ID" value="Minc3s00877g18387"/>
    <property type="gene ID" value="Minc3s00877g18387"/>
</dbReference>
<accession>A0A914LWX1</accession>
<dbReference type="Proteomes" id="UP000887563">
    <property type="component" value="Unplaced"/>
</dbReference>
<protein>
    <submittedName>
        <fullName evidence="4">Candidate secreted effector</fullName>
    </submittedName>
</protein>
<evidence type="ECO:0000256" key="1">
    <source>
        <dbReference type="SAM" id="MobiDB-lite"/>
    </source>
</evidence>
<evidence type="ECO:0000313" key="3">
    <source>
        <dbReference type="Proteomes" id="UP000887563"/>
    </source>
</evidence>
<evidence type="ECO:0000256" key="2">
    <source>
        <dbReference type="SAM" id="SignalP"/>
    </source>
</evidence>
<feature type="chain" id="PRO_5037893081" evidence="2">
    <location>
        <begin position="29"/>
        <end position="102"/>
    </location>
</feature>
<reference evidence="4" key="1">
    <citation type="submission" date="2022-11" db="UniProtKB">
        <authorList>
            <consortium name="WormBaseParasite"/>
        </authorList>
    </citation>
    <scope>IDENTIFICATION</scope>
</reference>
<feature type="compositionally biased region" description="Basic and acidic residues" evidence="1">
    <location>
        <begin position="83"/>
        <end position="92"/>
    </location>
</feature>
<sequence>MNTLSTTCHTLLLLHLRLLNNSYKSTWAPPSYSSSSPLSALLLLPTNTATSIPTWSSSSKLWARRAATSGRNAAGCDGAAATGEKKKGKDGSNSEAVIKVIL</sequence>
<feature type="signal peptide" evidence="2">
    <location>
        <begin position="1"/>
        <end position="28"/>
    </location>
</feature>
<name>A0A914LWX1_MELIC</name>
<keyword evidence="3" id="KW-1185">Reference proteome</keyword>
<keyword evidence="2" id="KW-0732">Signal</keyword>
<proteinExistence type="predicted"/>
<dbReference type="AlphaFoldDB" id="A0A914LWX1"/>
<evidence type="ECO:0000313" key="4">
    <source>
        <dbReference type="WBParaSite" id="Minc3s00877g18387"/>
    </source>
</evidence>
<feature type="region of interest" description="Disordered" evidence="1">
    <location>
        <begin position="72"/>
        <end position="93"/>
    </location>
</feature>
<organism evidence="3 4">
    <name type="scientific">Meloidogyne incognita</name>
    <name type="common">Southern root-knot nematode worm</name>
    <name type="synonym">Oxyuris incognita</name>
    <dbReference type="NCBI Taxonomy" id="6306"/>
    <lineage>
        <taxon>Eukaryota</taxon>
        <taxon>Metazoa</taxon>
        <taxon>Ecdysozoa</taxon>
        <taxon>Nematoda</taxon>
        <taxon>Chromadorea</taxon>
        <taxon>Rhabditida</taxon>
        <taxon>Tylenchina</taxon>
        <taxon>Tylenchomorpha</taxon>
        <taxon>Tylenchoidea</taxon>
        <taxon>Meloidogynidae</taxon>
        <taxon>Meloidogyninae</taxon>
        <taxon>Meloidogyne</taxon>
        <taxon>Meloidogyne incognita group</taxon>
    </lineage>
</organism>